<name>A0AAV2DYZ5_9ROSI</name>
<proteinExistence type="predicted"/>
<sequence>MNGRTYRSVLSYRLGVPLFSVSNPCLLVPLSFLVMSLGIMLCPVLVLWALSIGTTSFLAPYWTSITCLGFLQLGRLISVWLMDMADPFVLQICCFIPGTGGEMCV</sequence>
<dbReference type="EMBL" id="OZ034816">
    <property type="protein sequence ID" value="CAL1378545.1"/>
    <property type="molecule type" value="Genomic_DNA"/>
</dbReference>
<dbReference type="Proteomes" id="UP001497516">
    <property type="component" value="Chromosome 3"/>
</dbReference>
<evidence type="ECO:0000313" key="3">
    <source>
        <dbReference type="Proteomes" id="UP001497516"/>
    </source>
</evidence>
<feature type="transmembrane region" description="Helical" evidence="1">
    <location>
        <begin position="26"/>
        <end position="49"/>
    </location>
</feature>
<gene>
    <name evidence="2" type="ORF">LTRI10_LOCUS20120</name>
</gene>
<evidence type="ECO:0000313" key="2">
    <source>
        <dbReference type="EMBL" id="CAL1378545.1"/>
    </source>
</evidence>
<keyword evidence="3" id="KW-1185">Reference proteome</keyword>
<keyword evidence="1" id="KW-0812">Transmembrane</keyword>
<protein>
    <submittedName>
        <fullName evidence="2">Uncharacterized protein</fullName>
    </submittedName>
</protein>
<evidence type="ECO:0000256" key="1">
    <source>
        <dbReference type="SAM" id="Phobius"/>
    </source>
</evidence>
<keyword evidence="1" id="KW-1133">Transmembrane helix</keyword>
<accession>A0AAV2DYZ5</accession>
<dbReference type="AlphaFoldDB" id="A0AAV2DYZ5"/>
<reference evidence="2 3" key="1">
    <citation type="submission" date="2024-04" db="EMBL/GenBank/DDBJ databases">
        <authorList>
            <person name="Fracassetti M."/>
        </authorList>
    </citation>
    <scope>NUCLEOTIDE SEQUENCE [LARGE SCALE GENOMIC DNA]</scope>
</reference>
<feature type="transmembrane region" description="Helical" evidence="1">
    <location>
        <begin position="61"/>
        <end position="81"/>
    </location>
</feature>
<organism evidence="2 3">
    <name type="scientific">Linum trigynum</name>
    <dbReference type="NCBI Taxonomy" id="586398"/>
    <lineage>
        <taxon>Eukaryota</taxon>
        <taxon>Viridiplantae</taxon>
        <taxon>Streptophyta</taxon>
        <taxon>Embryophyta</taxon>
        <taxon>Tracheophyta</taxon>
        <taxon>Spermatophyta</taxon>
        <taxon>Magnoliopsida</taxon>
        <taxon>eudicotyledons</taxon>
        <taxon>Gunneridae</taxon>
        <taxon>Pentapetalae</taxon>
        <taxon>rosids</taxon>
        <taxon>fabids</taxon>
        <taxon>Malpighiales</taxon>
        <taxon>Linaceae</taxon>
        <taxon>Linum</taxon>
    </lineage>
</organism>
<keyword evidence="1" id="KW-0472">Membrane</keyword>